<evidence type="ECO:0000313" key="2">
    <source>
        <dbReference type="EMBL" id="WOO82312.1"/>
    </source>
</evidence>
<feature type="compositionally biased region" description="Pro residues" evidence="1">
    <location>
        <begin position="22"/>
        <end position="32"/>
    </location>
</feature>
<reference evidence="2" key="1">
    <citation type="submission" date="2023-10" db="EMBL/GenBank/DDBJ databases">
        <authorList>
            <person name="Noh H."/>
        </authorList>
    </citation>
    <scope>NUCLEOTIDE SEQUENCE</scope>
    <source>
        <strain evidence="2">DUCC4014</strain>
    </source>
</reference>
<dbReference type="AlphaFoldDB" id="A0AAF0Y9D3"/>
<keyword evidence="3" id="KW-1185">Reference proteome</keyword>
<feature type="region of interest" description="Disordered" evidence="1">
    <location>
        <begin position="1"/>
        <end position="57"/>
    </location>
</feature>
<gene>
    <name evidence="2" type="primary">GRDP2</name>
    <name evidence="2" type="ORF">LOC62_04G005805</name>
</gene>
<feature type="compositionally biased region" description="Low complexity" evidence="1">
    <location>
        <begin position="383"/>
        <end position="393"/>
    </location>
</feature>
<dbReference type="PANTHER" id="PTHR34365">
    <property type="entry name" value="ENOLASE (DUF1399)"/>
    <property type="match status" value="1"/>
</dbReference>
<dbReference type="EMBL" id="CP086717">
    <property type="protein sequence ID" value="WOO82312.1"/>
    <property type="molecule type" value="Genomic_DNA"/>
</dbReference>
<dbReference type="RefSeq" id="XP_062628344.1">
    <property type="nucleotide sequence ID" value="XM_062772360.1"/>
</dbReference>
<name>A0AAF0Y9D3_9TREE</name>
<protein>
    <submittedName>
        <fullName evidence="2">Glycine-rich domain-containing protein 2</fullName>
    </submittedName>
</protein>
<feature type="region of interest" description="Disordered" evidence="1">
    <location>
        <begin position="140"/>
        <end position="167"/>
    </location>
</feature>
<dbReference type="Proteomes" id="UP000827549">
    <property type="component" value="Chromosome 4"/>
</dbReference>
<evidence type="ECO:0000256" key="1">
    <source>
        <dbReference type="SAM" id="MobiDB-lite"/>
    </source>
</evidence>
<dbReference type="GeneID" id="87809033"/>
<dbReference type="PANTHER" id="PTHR34365:SF7">
    <property type="entry name" value="GLYCINE-RICH DOMAIN-CONTAINING PROTEIN 1"/>
    <property type="match status" value="1"/>
</dbReference>
<evidence type="ECO:0000313" key="3">
    <source>
        <dbReference type="Proteomes" id="UP000827549"/>
    </source>
</evidence>
<dbReference type="Pfam" id="PF07173">
    <property type="entry name" value="GRDP-like"/>
    <property type="match status" value="1"/>
</dbReference>
<feature type="region of interest" description="Disordered" evidence="1">
    <location>
        <begin position="362"/>
        <end position="393"/>
    </location>
</feature>
<dbReference type="InterPro" id="IPR009836">
    <property type="entry name" value="GRDP-like"/>
</dbReference>
<sequence length="393" mass="42368">MFLDRLKTGLARKHSGDVSPGAPSPSHSPSPLSPVDSTHRKKAPTPSRSSSKDAHRSVLDLSPRDYDPATLLPASIQVGGYAVRPLVSIAQVRDHLALFGAFFALASSAGPEFHRVADHAAFEYERWASTILPGRVVASASSQSTGSSSGSGSSSTPAGSPASPSSPLTAAELPPLDVLMCWHAHLLNPAQYARDLEGTYAALHDVPFPLAEAAAAVRDHTLPAQLDQRWGGNELRTMHSISGWTPPDISAAVQRQARIVATAQEQGWFDPRFSASAEGMAVFQRCIVRYHAWLDLMAAVDGHPFLPPTLDIEIAWRTHQLRGQRYRTETARLIGAPLDRERFDDAGLRRAEKLWKTRFRHDYLGPGSQPRGGTPLGGGARGGVRAPSRSQTL</sequence>
<proteinExistence type="predicted"/>
<accession>A0AAF0Y9D3</accession>
<organism evidence="2 3">
    <name type="scientific">Vanrija pseudolonga</name>
    <dbReference type="NCBI Taxonomy" id="143232"/>
    <lineage>
        <taxon>Eukaryota</taxon>
        <taxon>Fungi</taxon>
        <taxon>Dikarya</taxon>
        <taxon>Basidiomycota</taxon>
        <taxon>Agaricomycotina</taxon>
        <taxon>Tremellomycetes</taxon>
        <taxon>Trichosporonales</taxon>
        <taxon>Trichosporonaceae</taxon>
        <taxon>Vanrija</taxon>
    </lineage>
</organism>